<accession>A0A0H4PTX8</accession>
<dbReference type="KEGG" id="camu:CA2015_2406"/>
<evidence type="ECO:0000313" key="2">
    <source>
        <dbReference type="EMBL" id="AKP51822.1"/>
    </source>
</evidence>
<reference evidence="2 3" key="1">
    <citation type="submission" date="2015-07" db="EMBL/GenBank/DDBJ databases">
        <authorList>
            <person name="Kim K.M."/>
        </authorList>
    </citation>
    <scope>NUCLEOTIDE SEQUENCE [LARGE SCALE GENOMIC DNA]</scope>
    <source>
        <strain evidence="2 3">KCTC 12363</strain>
    </source>
</reference>
<gene>
    <name evidence="2" type="ORF">CA2015_2406</name>
</gene>
<dbReference type="NCBIfam" id="TIGR04183">
    <property type="entry name" value="Por_Secre_tail"/>
    <property type="match status" value="1"/>
</dbReference>
<evidence type="ECO:0000259" key="1">
    <source>
        <dbReference type="Pfam" id="PF18962"/>
    </source>
</evidence>
<protein>
    <recommendedName>
        <fullName evidence="1">Secretion system C-terminal sorting domain-containing protein</fullName>
    </recommendedName>
</protein>
<dbReference type="InterPro" id="IPR028994">
    <property type="entry name" value="Integrin_alpha_N"/>
</dbReference>
<dbReference type="InterPro" id="IPR026444">
    <property type="entry name" value="Secre_tail"/>
</dbReference>
<dbReference type="PATRIC" id="fig|320787.5.peg.2634"/>
<keyword evidence="3" id="KW-1185">Reference proteome</keyword>
<dbReference type="STRING" id="320787.CA2015_2406"/>
<feature type="domain" description="Secretion system C-terminal sorting" evidence="1">
    <location>
        <begin position="605"/>
        <end position="677"/>
    </location>
</feature>
<dbReference type="Proteomes" id="UP000036520">
    <property type="component" value="Chromosome"/>
</dbReference>
<organism evidence="2 3">
    <name type="scientific">Cyclobacterium amurskyense</name>
    <dbReference type="NCBI Taxonomy" id="320787"/>
    <lineage>
        <taxon>Bacteria</taxon>
        <taxon>Pseudomonadati</taxon>
        <taxon>Bacteroidota</taxon>
        <taxon>Cytophagia</taxon>
        <taxon>Cytophagales</taxon>
        <taxon>Cyclobacteriaceae</taxon>
        <taxon>Cyclobacterium</taxon>
    </lineage>
</organism>
<evidence type="ECO:0000313" key="3">
    <source>
        <dbReference type="Proteomes" id="UP000036520"/>
    </source>
</evidence>
<name>A0A0H4PTX8_9BACT</name>
<dbReference type="SUPFAM" id="SSF69318">
    <property type="entry name" value="Integrin alpha N-terminal domain"/>
    <property type="match status" value="1"/>
</dbReference>
<dbReference type="Pfam" id="PF18962">
    <property type="entry name" value="Por_Secre_tail"/>
    <property type="match status" value="1"/>
</dbReference>
<proteinExistence type="predicted"/>
<sequence>MEVLDADGKSLPMAFAGGINAAQFQQFDSDNDGEEELVIWDINSGSIQVFEKSGAAYKFLPGGSYLFPEDVNAFLLLLDFDGDGKKDLFTGSPFGIKAYKNITPQDSSLPVWEVAQSFLRLENGSNLTANILDIPLIEDIDKDGDLDVLTFNFASGDFLEYYQNTSMERNGSPDIDQFKASQNHWGNFEFCGCGEVSFGFTCGGAPLSNARQNTDGLKVLHSGGHTLLYKDLDQDGVKDLLMGRDECNSLYFLPNTGTDEAPVFSTLSTNIPQYGQLPQFPIFHAGYVLEDDLIVSSHSSATSFTYKIDFAKALYRLSPNPDASPSLFLKDDMLDFGENSRPFLVGNQNNGELYIGANAKVANEIQGRIWAYELRDNQARPITDDYLNISELNLTEPTYQRFSTKDNQSYHIVTGDYYENNVPEKKIFISNVTSPEDRSELNLPSMVLRGLDQVHFFHNQANNYLLLARQTGELILYSIKINDGFEAELISNDFLGFSDNPVDRNLAVAVRSGAKPLLMAINQQGVLYAVEDFLQKSERIQVSIKLRDKTFTETRFGKNTSITFVPKLLGEGFDLILGNRAGGLEYLMQTDNGGSEPGSSTEILLFPNPTNGQEFRIAINKNARMNIYSPSGALIKKGIDLVKNQENLFNSFGFPSGLYLLEIINDENERHYRKLIVSP</sequence>
<dbReference type="EMBL" id="CP012040">
    <property type="protein sequence ID" value="AKP51822.1"/>
    <property type="molecule type" value="Genomic_DNA"/>
</dbReference>
<dbReference type="AlphaFoldDB" id="A0A0H4PTX8"/>